<accession>A0ABQ5E0W2</accession>
<evidence type="ECO:0000313" key="2">
    <source>
        <dbReference type="EMBL" id="GJT45081.1"/>
    </source>
</evidence>
<protein>
    <recommendedName>
        <fullName evidence="4">Reverse transcriptase domain-containing protein</fullName>
    </recommendedName>
</protein>
<keyword evidence="3" id="KW-1185">Reference proteome</keyword>
<reference evidence="2" key="2">
    <citation type="submission" date="2022-01" db="EMBL/GenBank/DDBJ databases">
        <authorList>
            <person name="Yamashiro T."/>
            <person name="Shiraishi A."/>
            <person name="Satake H."/>
            <person name="Nakayama K."/>
        </authorList>
    </citation>
    <scope>NUCLEOTIDE SEQUENCE</scope>
</reference>
<name>A0ABQ5E0W2_9ASTR</name>
<feature type="region of interest" description="Disordered" evidence="1">
    <location>
        <begin position="140"/>
        <end position="242"/>
    </location>
</feature>
<reference evidence="2" key="1">
    <citation type="journal article" date="2022" name="Int. J. Mol. Sci.">
        <title>Draft Genome of Tanacetum Coccineum: Genomic Comparison of Closely Related Tanacetum-Family Plants.</title>
        <authorList>
            <person name="Yamashiro T."/>
            <person name="Shiraishi A."/>
            <person name="Nakayama K."/>
            <person name="Satake H."/>
        </authorList>
    </citation>
    <scope>NUCLEOTIDE SEQUENCE</scope>
</reference>
<evidence type="ECO:0000313" key="3">
    <source>
        <dbReference type="Proteomes" id="UP001151760"/>
    </source>
</evidence>
<dbReference type="EMBL" id="BQNB010015869">
    <property type="protein sequence ID" value="GJT45081.1"/>
    <property type="molecule type" value="Genomic_DNA"/>
</dbReference>
<evidence type="ECO:0008006" key="4">
    <source>
        <dbReference type="Google" id="ProtNLM"/>
    </source>
</evidence>
<proteinExistence type="predicted"/>
<gene>
    <name evidence="2" type="ORF">Tco_0953796</name>
</gene>
<sequence length="438" mass="49567">MRNRLFMHSIKNDNVLGRQNFVAKNENSQVYGKLIPDVMVNDAIKNSTAHQIYQAYSTGAAIPKKPRKGTKAANVPKKKDSFTANDNIITDDLDVALELGKSIIIRDTPSVSKKQNLESSMKLKGIELISDAVQLEIHTQKAVKASKRESRRKFQSRGSNKRAGIVPKVPDEPNDKPADSSEGAGTSPKVPDESKGKTSSNDEDDWDKDEAMNDDDKDKEDDKSIGIQENNDERTEFDNDDVEMADATKINADKYKELQYRAKQPTLDLDKDDMPMSREEEAKFMQTFHFDALLDEGSKILHSIKGTVLEEEIFFEFDKFIAMTADEIYDSESDTEEPPFEKITINTDYKIKTSLEEPPMDLELKPQPDNLEYVFLEEPSFLFVIISSQLSAQNKSKLVSVLKKHKEAFSWKTTDIPGICPSFCKHKIQLLDDKKLVV</sequence>
<evidence type="ECO:0000256" key="1">
    <source>
        <dbReference type="SAM" id="MobiDB-lite"/>
    </source>
</evidence>
<feature type="compositionally biased region" description="Basic and acidic residues" evidence="1">
    <location>
        <begin position="169"/>
        <end position="179"/>
    </location>
</feature>
<feature type="compositionally biased region" description="Basic and acidic residues" evidence="1">
    <location>
        <begin position="209"/>
        <end position="224"/>
    </location>
</feature>
<dbReference type="Proteomes" id="UP001151760">
    <property type="component" value="Unassembled WGS sequence"/>
</dbReference>
<comment type="caution">
    <text evidence="2">The sequence shown here is derived from an EMBL/GenBank/DDBJ whole genome shotgun (WGS) entry which is preliminary data.</text>
</comment>
<organism evidence="2 3">
    <name type="scientific">Tanacetum coccineum</name>
    <dbReference type="NCBI Taxonomy" id="301880"/>
    <lineage>
        <taxon>Eukaryota</taxon>
        <taxon>Viridiplantae</taxon>
        <taxon>Streptophyta</taxon>
        <taxon>Embryophyta</taxon>
        <taxon>Tracheophyta</taxon>
        <taxon>Spermatophyta</taxon>
        <taxon>Magnoliopsida</taxon>
        <taxon>eudicotyledons</taxon>
        <taxon>Gunneridae</taxon>
        <taxon>Pentapetalae</taxon>
        <taxon>asterids</taxon>
        <taxon>campanulids</taxon>
        <taxon>Asterales</taxon>
        <taxon>Asteraceae</taxon>
        <taxon>Asteroideae</taxon>
        <taxon>Anthemideae</taxon>
        <taxon>Anthemidinae</taxon>
        <taxon>Tanacetum</taxon>
    </lineage>
</organism>